<dbReference type="GO" id="GO:0000786">
    <property type="term" value="C:nucleosome"/>
    <property type="evidence" value="ECO:0007669"/>
    <property type="project" value="UniProtKB-KW"/>
</dbReference>
<keyword evidence="6" id="KW-0158">Chromosome</keyword>
<comment type="caution">
    <text evidence="10">The sequence shown here is derived from an EMBL/GenBank/DDBJ whole genome shotgun (WGS) entry which is preliminary data.</text>
</comment>
<dbReference type="SMART" id="SM00428">
    <property type="entry name" value="H3"/>
    <property type="match status" value="1"/>
</dbReference>
<gene>
    <name evidence="10" type="ORF">FE257_011244</name>
</gene>
<organism evidence="10 11">
    <name type="scientific">Aspergillus nanangensis</name>
    <dbReference type="NCBI Taxonomy" id="2582783"/>
    <lineage>
        <taxon>Eukaryota</taxon>
        <taxon>Fungi</taxon>
        <taxon>Dikarya</taxon>
        <taxon>Ascomycota</taxon>
        <taxon>Pezizomycotina</taxon>
        <taxon>Eurotiomycetes</taxon>
        <taxon>Eurotiomycetidae</taxon>
        <taxon>Eurotiales</taxon>
        <taxon>Aspergillaceae</taxon>
        <taxon>Aspergillus</taxon>
        <taxon>Aspergillus subgen. Circumdati</taxon>
    </lineage>
</organism>
<dbReference type="Proteomes" id="UP001194746">
    <property type="component" value="Unassembled WGS sequence"/>
</dbReference>
<comment type="similarity">
    <text evidence="3">Belongs to the histone H3 family.</text>
</comment>
<feature type="domain" description="Core Histone H2A/H2B/H3" evidence="9">
    <location>
        <begin position="63"/>
        <end position="144"/>
    </location>
</feature>
<comment type="subcellular location">
    <subcellularLocation>
        <location evidence="2">Chromosome</location>
    </subcellularLocation>
</comment>
<comment type="subunit">
    <text evidence="4">The nucleosome is a histone octamer containing two molecules each of H2A, H2B, H3 and H4 assembled in one H3-H4 heterotetramer and two H2A-H2B heterodimers. The octamer wraps approximately 147 bp of DNA.</text>
</comment>
<reference evidence="10" key="1">
    <citation type="journal article" date="2019" name="Beilstein J. Org. Chem.">
        <title>Nanangenines: drimane sesquiterpenoids as the dominant metabolite cohort of a novel Australian fungus, Aspergillus nanangensis.</title>
        <authorList>
            <person name="Lacey H.J."/>
            <person name="Gilchrist C.L.M."/>
            <person name="Crombie A."/>
            <person name="Kalaitzis J.A."/>
            <person name="Vuong D."/>
            <person name="Rutledge P.J."/>
            <person name="Turner P."/>
            <person name="Pitt J.I."/>
            <person name="Lacey E."/>
            <person name="Chooi Y.H."/>
            <person name="Piggott A.M."/>
        </authorList>
    </citation>
    <scope>NUCLEOTIDE SEQUENCE</scope>
    <source>
        <strain evidence="10">MST-FP2251</strain>
    </source>
</reference>
<dbReference type="PRINTS" id="PR00622">
    <property type="entry name" value="HISTONEH3"/>
</dbReference>
<evidence type="ECO:0000256" key="1">
    <source>
        <dbReference type="ARBA" id="ARBA00002001"/>
    </source>
</evidence>
<feature type="compositionally biased region" description="Polar residues" evidence="8">
    <location>
        <begin position="28"/>
        <end position="40"/>
    </location>
</feature>
<evidence type="ECO:0000259" key="9">
    <source>
        <dbReference type="Pfam" id="PF00125"/>
    </source>
</evidence>
<reference evidence="10" key="2">
    <citation type="submission" date="2020-02" db="EMBL/GenBank/DDBJ databases">
        <authorList>
            <person name="Gilchrist C.L.M."/>
            <person name="Chooi Y.-H."/>
        </authorList>
    </citation>
    <scope>NUCLEOTIDE SEQUENCE</scope>
    <source>
        <strain evidence="10">MST-FP2251</strain>
    </source>
</reference>
<evidence type="ECO:0000256" key="3">
    <source>
        <dbReference type="ARBA" id="ARBA00010343"/>
    </source>
</evidence>
<keyword evidence="7" id="KW-0238">DNA-binding</keyword>
<evidence type="ECO:0000313" key="11">
    <source>
        <dbReference type="Proteomes" id="UP001194746"/>
    </source>
</evidence>
<dbReference type="GO" id="GO:0046982">
    <property type="term" value="F:protein heterodimerization activity"/>
    <property type="evidence" value="ECO:0007669"/>
    <property type="project" value="InterPro"/>
</dbReference>
<dbReference type="InterPro" id="IPR007125">
    <property type="entry name" value="H2A/H2B/H3"/>
</dbReference>
<protein>
    <recommendedName>
        <fullName evidence="5">Histone H3</fullName>
    </recommendedName>
</protein>
<evidence type="ECO:0000256" key="8">
    <source>
        <dbReference type="SAM" id="MobiDB-lite"/>
    </source>
</evidence>
<proteinExistence type="inferred from homology"/>
<dbReference type="InterPro" id="IPR009072">
    <property type="entry name" value="Histone-fold"/>
</dbReference>
<dbReference type="InterPro" id="IPR000164">
    <property type="entry name" value="Histone_H3/CENP-A"/>
</dbReference>
<evidence type="ECO:0000313" key="10">
    <source>
        <dbReference type="EMBL" id="KAF9886604.1"/>
    </source>
</evidence>
<evidence type="ECO:0000256" key="4">
    <source>
        <dbReference type="ARBA" id="ARBA00011538"/>
    </source>
</evidence>
<dbReference type="GO" id="GO:0030527">
    <property type="term" value="F:structural constituent of chromatin"/>
    <property type="evidence" value="ECO:0007669"/>
    <property type="project" value="InterPro"/>
</dbReference>
<feature type="compositionally biased region" description="Basic residues" evidence="8">
    <location>
        <begin position="1"/>
        <end position="24"/>
    </location>
</feature>
<accession>A0AAD4GQQ8</accession>
<name>A0AAD4GQQ8_ASPNN</name>
<dbReference type="SUPFAM" id="SSF47113">
    <property type="entry name" value="Histone-fold"/>
    <property type="match status" value="1"/>
</dbReference>
<keyword evidence="7" id="KW-0544">Nucleosome core</keyword>
<evidence type="ECO:0000256" key="5">
    <source>
        <dbReference type="ARBA" id="ARBA00020835"/>
    </source>
</evidence>
<dbReference type="Gene3D" id="1.10.20.10">
    <property type="entry name" value="Histone, subunit A"/>
    <property type="match status" value="1"/>
</dbReference>
<dbReference type="GO" id="GO:0003677">
    <property type="term" value="F:DNA binding"/>
    <property type="evidence" value="ECO:0007669"/>
    <property type="project" value="InterPro"/>
</dbReference>
<evidence type="ECO:0000256" key="7">
    <source>
        <dbReference type="ARBA" id="ARBA00023269"/>
    </source>
</evidence>
<evidence type="ECO:0000256" key="2">
    <source>
        <dbReference type="ARBA" id="ARBA00004286"/>
    </source>
</evidence>
<dbReference type="AlphaFoldDB" id="A0AAD4GQQ8"/>
<feature type="region of interest" description="Disordered" evidence="8">
    <location>
        <begin position="1"/>
        <end position="77"/>
    </location>
</feature>
<comment type="function">
    <text evidence="1">Core component of nucleosome. Nucleosomes wrap and compact DNA into chromatin, limiting DNA accessibility to the cellular machineries which require DNA as a template. Histones thereby play a central role in transcription regulation, DNA repair, DNA replication and chromosomal stability. DNA accessibility is regulated via a complex set of post-translational modifications of histones, also called histone code, and nucleosome remodeling.</text>
</comment>
<keyword evidence="11" id="KW-1185">Reference proteome</keyword>
<dbReference type="PANTHER" id="PTHR11426">
    <property type="entry name" value="HISTONE H3"/>
    <property type="match status" value="1"/>
</dbReference>
<dbReference type="Pfam" id="PF00125">
    <property type="entry name" value="Histone"/>
    <property type="match status" value="1"/>
</dbReference>
<evidence type="ECO:0000256" key="6">
    <source>
        <dbReference type="ARBA" id="ARBA00022454"/>
    </source>
</evidence>
<dbReference type="EMBL" id="VCAU01000074">
    <property type="protein sequence ID" value="KAF9886604.1"/>
    <property type="molecule type" value="Genomic_DNA"/>
</dbReference>
<sequence length="164" mass="18374">MGSPKSTKKKATSRVKSRKKKPAKSKTQNKVSTTSTNLVRTKSKKDLMTHIQRGGKTDSKSAKPKKKQRQSTEKPQFILNKARFARLVRQIGVSVSSTGHIRFRKTAIEALQEASEEMLMKELAMGQLTAAHAGRATIQQRDMRYIQSIRDIMEGKAVSDFAVE</sequence>